<keyword evidence="1" id="KW-0812">Transmembrane</keyword>
<keyword evidence="4" id="KW-1185">Reference proteome</keyword>
<dbReference type="Pfam" id="PF03413">
    <property type="entry name" value="PepSY"/>
    <property type="match status" value="1"/>
</dbReference>
<name>A0A511ATJ4_9LACT</name>
<keyword evidence="1" id="KW-1133">Transmembrane helix</keyword>
<evidence type="ECO:0000256" key="1">
    <source>
        <dbReference type="SAM" id="Phobius"/>
    </source>
</evidence>
<dbReference type="Proteomes" id="UP000321662">
    <property type="component" value="Unassembled WGS sequence"/>
</dbReference>
<feature type="domain" description="PepSY" evidence="2">
    <location>
        <begin position="46"/>
        <end position="115"/>
    </location>
</feature>
<keyword evidence="1" id="KW-0472">Membrane</keyword>
<proteinExistence type="predicted"/>
<dbReference type="EMBL" id="BJUY01000011">
    <property type="protein sequence ID" value="GEK91446.1"/>
    <property type="molecule type" value="Genomic_DNA"/>
</dbReference>
<protein>
    <submittedName>
        <fullName evidence="3">Membrane protein</fullName>
    </submittedName>
</protein>
<dbReference type="InterPro" id="IPR025711">
    <property type="entry name" value="PepSY"/>
</dbReference>
<gene>
    <name evidence="3" type="ORF">AKA01nite_10680</name>
</gene>
<feature type="transmembrane region" description="Helical" evidence="1">
    <location>
        <begin position="17"/>
        <end position="35"/>
    </location>
</feature>
<organism evidence="3 4">
    <name type="scientific">Alkalibacterium kapii</name>
    <dbReference type="NCBI Taxonomy" id="426704"/>
    <lineage>
        <taxon>Bacteria</taxon>
        <taxon>Bacillati</taxon>
        <taxon>Bacillota</taxon>
        <taxon>Bacilli</taxon>
        <taxon>Lactobacillales</taxon>
        <taxon>Carnobacteriaceae</taxon>
        <taxon>Alkalibacterium</taxon>
    </lineage>
</organism>
<sequence length="117" mass="13846">MFQSKKRKYSDYSTEEWGFVYIVSALAFLLGVFSFKMYSKRKTLKADDILKKVKKEFLEESSIDGSWIELTKVPWKKFAHKTDVYYGGISRYEDNELIQYEFIADAYTGSILDIYRV</sequence>
<dbReference type="AlphaFoldDB" id="A0A511ATJ4"/>
<evidence type="ECO:0000259" key="2">
    <source>
        <dbReference type="Pfam" id="PF03413"/>
    </source>
</evidence>
<evidence type="ECO:0000313" key="3">
    <source>
        <dbReference type="EMBL" id="GEK91446.1"/>
    </source>
</evidence>
<accession>A0A511ATJ4</accession>
<evidence type="ECO:0000313" key="4">
    <source>
        <dbReference type="Proteomes" id="UP000321662"/>
    </source>
</evidence>
<reference evidence="3 4" key="1">
    <citation type="submission" date="2019-07" db="EMBL/GenBank/DDBJ databases">
        <title>Whole genome shotgun sequence of Alkalibacterium kapii NBRC 103247.</title>
        <authorList>
            <person name="Hosoyama A."/>
            <person name="Uohara A."/>
            <person name="Ohji S."/>
            <person name="Ichikawa N."/>
        </authorList>
    </citation>
    <scope>NUCLEOTIDE SEQUENCE [LARGE SCALE GENOMIC DNA]</scope>
    <source>
        <strain evidence="3 4">NBRC 103247</strain>
    </source>
</reference>
<comment type="caution">
    <text evidence="3">The sequence shown here is derived from an EMBL/GenBank/DDBJ whole genome shotgun (WGS) entry which is preliminary data.</text>
</comment>